<feature type="transmembrane region" description="Helical" evidence="6">
    <location>
        <begin position="108"/>
        <end position="131"/>
    </location>
</feature>
<protein>
    <recommendedName>
        <fullName evidence="9">OPT family oligopeptide transporter</fullName>
    </recommendedName>
</protein>
<evidence type="ECO:0008006" key="9">
    <source>
        <dbReference type="Google" id="ProtNLM"/>
    </source>
</evidence>
<keyword evidence="3 6" id="KW-0812">Transmembrane</keyword>
<evidence type="ECO:0000256" key="6">
    <source>
        <dbReference type="SAM" id="Phobius"/>
    </source>
</evidence>
<sequence>MRSDPSEEHPPPPRHLTLAPIALGMLLGGCLSVLNVILAFKAGTGSGGAIISVLLGGAALRLLRRLTWRTLFVTYATASGGTLAVSAIDTSIGAGLLSGEPLPSWISLVGLALLANLLGLVLGVVLAPTIIGDPGLKYPALWPVIDLMHTLTGSGDREAGAERQRLIVVAAVVAAVLSFAAALAGRDSLPPAPGLPPYLALSLSPMLFGLGLRLPGTATVWIGLGAAYSLVVWYANASRPAPAYAEHLGSPWILAVGVGLLLGYACGFVVRLAGGPRRAVAGVMRGRGGHRWPAGAGVIAVAAAAPP</sequence>
<feature type="transmembrane region" description="Helical" evidence="6">
    <location>
        <begin position="21"/>
        <end position="40"/>
    </location>
</feature>
<keyword evidence="4 6" id="KW-1133">Transmembrane helix</keyword>
<feature type="transmembrane region" description="Helical" evidence="6">
    <location>
        <begin position="166"/>
        <end position="183"/>
    </location>
</feature>
<dbReference type="EMBL" id="BAAAMU010000108">
    <property type="protein sequence ID" value="GAA1677294.1"/>
    <property type="molecule type" value="Genomic_DNA"/>
</dbReference>
<feature type="transmembrane region" description="Helical" evidence="6">
    <location>
        <begin position="195"/>
        <end position="212"/>
    </location>
</feature>
<dbReference type="PROSITE" id="PS51257">
    <property type="entry name" value="PROKAR_LIPOPROTEIN"/>
    <property type="match status" value="1"/>
</dbReference>
<feature type="transmembrane region" description="Helical" evidence="6">
    <location>
        <begin position="249"/>
        <end position="270"/>
    </location>
</feature>
<keyword evidence="2" id="KW-0813">Transport</keyword>
<feature type="transmembrane region" description="Helical" evidence="6">
    <location>
        <begin position="219"/>
        <end position="237"/>
    </location>
</feature>
<dbReference type="RefSeq" id="WP_346112856.1">
    <property type="nucleotide sequence ID" value="NZ_BAAAMU010000108.1"/>
</dbReference>
<dbReference type="Proteomes" id="UP001500064">
    <property type="component" value="Unassembled WGS sequence"/>
</dbReference>
<evidence type="ECO:0000256" key="4">
    <source>
        <dbReference type="ARBA" id="ARBA00022989"/>
    </source>
</evidence>
<keyword evidence="8" id="KW-1185">Reference proteome</keyword>
<keyword evidence="5 6" id="KW-0472">Membrane</keyword>
<reference evidence="7 8" key="1">
    <citation type="journal article" date="2019" name="Int. J. Syst. Evol. Microbiol.">
        <title>The Global Catalogue of Microorganisms (GCM) 10K type strain sequencing project: providing services to taxonomists for standard genome sequencing and annotation.</title>
        <authorList>
            <consortium name="The Broad Institute Genomics Platform"/>
            <consortium name="The Broad Institute Genome Sequencing Center for Infectious Disease"/>
            <person name="Wu L."/>
            <person name="Ma J."/>
        </authorList>
    </citation>
    <scope>NUCLEOTIDE SEQUENCE [LARGE SCALE GENOMIC DNA]</scope>
    <source>
        <strain evidence="7 8">JCM 13929</strain>
    </source>
</reference>
<proteinExistence type="predicted"/>
<comment type="caution">
    <text evidence="7">The sequence shown here is derived from an EMBL/GenBank/DDBJ whole genome shotgun (WGS) entry which is preliminary data.</text>
</comment>
<evidence type="ECO:0000256" key="2">
    <source>
        <dbReference type="ARBA" id="ARBA00022448"/>
    </source>
</evidence>
<comment type="subcellular location">
    <subcellularLocation>
        <location evidence="1">Membrane</location>
        <topology evidence="1">Multi-pass membrane protein</topology>
    </subcellularLocation>
</comment>
<evidence type="ECO:0000313" key="7">
    <source>
        <dbReference type="EMBL" id="GAA1677294.1"/>
    </source>
</evidence>
<evidence type="ECO:0000256" key="3">
    <source>
        <dbReference type="ARBA" id="ARBA00022692"/>
    </source>
</evidence>
<gene>
    <name evidence="7" type="ORF">GCM10009733_087740</name>
</gene>
<evidence type="ECO:0000256" key="1">
    <source>
        <dbReference type="ARBA" id="ARBA00004141"/>
    </source>
</evidence>
<feature type="transmembrane region" description="Helical" evidence="6">
    <location>
        <begin position="70"/>
        <end position="88"/>
    </location>
</feature>
<dbReference type="Pfam" id="PF03169">
    <property type="entry name" value="OPT"/>
    <property type="match status" value="1"/>
</dbReference>
<organism evidence="7 8">
    <name type="scientific">Nonomuraea maheshkhaliensis</name>
    <dbReference type="NCBI Taxonomy" id="419590"/>
    <lineage>
        <taxon>Bacteria</taxon>
        <taxon>Bacillati</taxon>
        <taxon>Actinomycetota</taxon>
        <taxon>Actinomycetes</taxon>
        <taxon>Streptosporangiales</taxon>
        <taxon>Streptosporangiaceae</taxon>
        <taxon>Nonomuraea</taxon>
    </lineage>
</organism>
<name>A0ABN2GV30_9ACTN</name>
<evidence type="ECO:0000313" key="8">
    <source>
        <dbReference type="Proteomes" id="UP001500064"/>
    </source>
</evidence>
<accession>A0ABN2GV30</accession>
<evidence type="ECO:0000256" key="5">
    <source>
        <dbReference type="ARBA" id="ARBA00023136"/>
    </source>
</evidence>
<dbReference type="InterPro" id="IPR004813">
    <property type="entry name" value="OPT"/>
</dbReference>